<reference evidence="3 4" key="1">
    <citation type="submission" date="2019-04" db="EMBL/GenBank/DDBJ databases">
        <title>Phreatobacter aquaticus sp. nov.</title>
        <authorList>
            <person name="Choi A."/>
        </authorList>
    </citation>
    <scope>NUCLEOTIDE SEQUENCE [LARGE SCALE GENOMIC DNA]</scope>
    <source>
        <strain evidence="3 4">KCTC 52518</strain>
    </source>
</reference>
<feature type="compositionally biased region" description="Basic and acidic residues" evidence="1">
    <location>
        <begin position="7"/>
        <end position="16"/>
    </location>
</feature>
<organism evidence="3 4">
    <name type="scientific">Phreatobacter stygius</name>
    <dbReference type="NCBI Taxonomy" id="1940610"/>
    <lineage>
        <taxon>Bacteria</taxon>
        <taxon>Pseudomonadati</taxon>
        <taxon>Pseudomonadota</taxon>
        <taxon>Alphaproteobacteria</taxon>
        <taxon>Hyphomicrobiales</taxon>
        <taxon>Phreatobacteraceae</taxon>
        <taxon>Phreatobacter</taxon>
    </lineage>
</organism>
<name>A0A4D7AXB9_9HYPH</name>
<accession>A0A4D7AXB9</accession>
<proteinExistence type="predicted"/>
<gene>
    <name evidence="3" type="ORF">E8M01_17505</name>
</gene>
<keyword evidence="2" id="KW-0472">Membrane</keyword>
<dbReference type="RefSeq" id="WP_136961295.1">
    <property type="nucleotide sequence ID" value="NZ_CP039690.1"/>
</dbReference>
<keyword evidence="4" id="KW-1185">Reference proteome</keyword>
<keyword evidence="2" id="KW-1133">Transmembrane helix</keyword>
<sequence>MTTILRKPPDRTKDQRSQSSFVEPDNIRTPPSEAAPGPQIITTDTARQGPAGFPVLFVLIVSLAAAVVALGLYTVLWTSAL</sequence>
<evidence type="ECO:0000256" key="2">
    <source>
        <dbReference type="SAM" id="Phobius"/>
    </source>
</evidence>
<dbReference type="EMBL" id="CP039690">
    <property type="protein sequence ID" value="QCI65849.1"/>
    <property type="molecule type" value="Genomic_DNA"/>
</dbReference>
<dbReference type="Proteomes" id="UP000298781">
    <property type="component" value="Chromosome"/>
</dbReference>
<dbReference type="KEGG" id="pstg:E8M01_17505"/>
<feature type="region of interest" description="Disordered" evidence="1">
    <location>
        <begin position="1"/>
        <end position="45"/>
    </location>
</feature>
<dbReference type="AlphaFoldDB" id="A0A4D7AXB9"/>
<protein>
    <submittedName>
        <fullName evidence="3">Uncharacterized protein</fullName>
    </submittedName>
</protein>
<evidence type="ECO:0000313" key="4">
    <source>
        <dbReference type="Proteomes" id="UP000298781"/>
    </source>
</evidence>
<dbReference type="OrthoDB" id="10000305at2"/>
<evidence type="ECO:0000313" key="3">
    <source>
        <dbReference type="EMBL" id="QCI65849.1"/>
    </source>
</evidence>
<feature type="transmembrane region" description="Helical" evidence="2">
    <location>
        <begin position="55"/>
        <end position="76"/>
    </location>
</feature>
<evidence type="ECO:0000256" key="1">
    <source>
        <dbReference type="SAM" id="MobiDB-lite"/>
    </source>
</evidence>
<keyword evidence="2" id="KW-0812">Transmembrane</keyword>